<reference evidence="2" key="1">
    <citation type="submission" date="2016-05" db="EMBL/GenBank/DDBJ databases">
        <title>Comparative genomics of biotechnologically important yeasts.</title>
        <authorList>
            <consortium name="DOE Joint Genome Institute"/>
            <person name="Riley R."/>
            <person name="Haridas S."/>
            <person name="Wolfe K.H."/>
            <person name="Lopes M.R."/>
            <person name="Hittinger C.T."/>
            <person name="Goker M."/>
            <person name="Salamov A."/>
            <person name="Wisecaver J."/>
            <person name="Long T.M."/>
            <person name="Aerts A.L."/>
            <person name="Barry K."/>
            <person name="Choi C."/>
            <person name="Clum A."/>
            <person name="Coughlan A.Y."/>
            <person name="Deshpande S."/>
            <person name="Douglass A.P."/>
            <person name="Hanson S.J."/>
            <person name="Klenk H.-P."/>
            <person name="Labutti K."/>
            <person name="Lapidus A."/>
            <person name="Lindquist E."/>
            <person name="Lipzen A."/>
            <person name="Meier-Kolthoff J.P."/>
            <person name="Ohm R.A."/>
            <person name="Otillar R.P."/>
            <person name="Pangilinan J."/>
            <person name="Peng Y."/>
            <person name="Rokas A."/>
            <person name="Rosa C.A."/>
            <person name="Scheuner C."/>
            <person name="Sibirny A.A."/>
            <person name="Slot J.C."/>
            <person name="Stielow J.B."/>
            <person name="Sun H."/>
            <person name="Kurtzman C.P."/>
            <person name="Blackwell M."/>
            <person name="Grigoriev I.V."/>
            <person name="Jeffries T.W."/>
        </authorList>
    </citation>
    <scope>NUCLEOTIDE SEQUENCE [LARGE SCALE GENOMIC DNA]</scope>
    <source>
        <strain evidence="2">NRRL Y-17324</strain>
    </source>
</reference>
<evidence type="ECO:0000313" key="2">
    <source>
        <dbReference type="Proteomes" id="UP000094285"/>
    </source>
</evidence>
<protein>
    <submittedName>
        <fullName evidence="1">Uncharacterized protein</fullName>
    </submittedName>
</protein>
<sequence length="134" mass="15143">MTIGKTILPAEEISIKALQLLIVANSHFNVETALEVYNDYIQKVPKSLNEHTKRSGSGLITEALILGNLYDNDRSFATLILEKAVENGVVSDEYEIAQIKKLYKAYGASFVEDDDWQKAKPIFKQFVLDYMRAL</sequence>
<evidence type="ECO:0000313" key="1">
    <source>
        <dbReference type="EMBL" id="ODV78525.1"/>
    </source>
</evidence>
<dbReference type="GeneID" id="30981943"/>
<dbReference type="EMBL" id="KV453913">
    <property type="protein sequence ID" value="ODV78525.1"/>
    <property type="molecule type" value="Genomic_DNA"/>
</dbReference>
<accession>A0A1E4SGD2</accession>
<dbReference type="Proteomes" id="UP000094285">
    <property type="component" value="Unassembled WGS sequence"/>
</dbReference>
<proteinExistence type="predicted"/>
<organism evidence="1 2">
    <name type="scientific">Suhomyces tanzawaensis NRRL Y-17324</name>
    <dbReference type="NCBI Taxonomy" id="984487"/>
    <lineage>
        <taxon>Eukaryota</taxon>
        <taxon>Fungi</taxon>
        <taxon>Dikarya</taxon>
        <taxon>Ascomycota</taxon>
        <taxon>Saccharomycotina</taxon>
        <taxon>Pichiomycetes</taxon>
        <taxon>Debaryomycetaceae</taxon>
        <taxon>Suhomyces</taxon>
    </lineage>
</organism>
<dbReference type="RefSeq" id="XP_020063647.1">
    <property type="nucleotide sequence ID" value="XM_020207806.1"/>
</dbReference>
<dbReference type="OrthoDB" id="4046837at2759"/>
<dbReference type="AlphaFoldDB" id="A0A1E4SGD2"/>
<name>A0A1E4SGD2_9ASCO</name>
<gene>
    <name evidence="1" type="ORF">CANTADRAFT_26586</name>
</gene>
<keyword evidence="2" id="KW-1185">Reference proteome</keyword>